<accession>A0A1D1VVX3</accession>
<feature type="region of interest" description="Disordered" evidence="1">
    <location>
        <begin position="25"/>
        <end position="50"/>
    </location>
</feature>
<proteinExistence type="predicted"/>
<gene>
    <name evidence="2" type="primary">RvY_15712-1</name>
    <name evidence="2" type="synonym">RvY_15712.1</name>
    <name evidence="2" type="ORF">RvY_15712</name>
</gene>
<keyword evidence="3" id="KW-1185">Reference proteome</keyword>
<dbReference type="EMBL" id="BDGG01000012">
    <property type="protein sequence ID" value="GAV05612.1"/>
    <property type="molecule type" value="Genomic_DNA"/>
</dbReference>
<evidence type="ECO:0000256" key="1">
    <source>
        <dbReference type="SAM" id="MobiDB-lite"/>
    </source>
</evidence>
<dbReference type="AlphaFoldDB" id="A0A1D1VVX3"/>
<sequence length="81" mass="9093">MSMTCYMEVVGAIARQFVNSNKVDDLRRPLPAPRSSRLEGPESVGTSSRRLLLTNEPSHRPQTRIAIYIYPWVMGSTAISK</sequence>
<evidence type="ECO:0000313" key="2">
    <source>
        <dbReference type="EMBL" id="GAV05612.1"/>
    </source>
</evidence>
<comment type="caution">
    <text evidence="2">The sequence shown here is derived from an EMBL/GenBank/DDBJ whole genome shotgun (WGS) entry which is preliminary data.</text>
</comment>
<organism evidence="2 3">
    <name type="scientific">Ramazzottius varieornatus</name>
    <name type="common">Water bear</name>
    <name type="synonym">Tardigrade</name>
    <dbReference type="NCBI Taxonomy" id="947166"/>
    <lineage>
        <taxon>Eukaryota</taxon>
        <taxon>Metazoa</taxon>
        <taxon>Ecdysozoa</taxon>
        <taxon>Tardigrada</taxon>
        <taxon>Eutardigrada</taxon>
        <taxon>Parachela</taxon>
        <taxon>Hypsibioidea</taxon>
        <taxon>Ramazzottiidae</taxon>
        <taxon>Ramazzottius</taxon>
    </lineage>
</organism>
<dbReference type="Proteomes" id="UP000186922">
    <property type="component" value="Unassembled WGS sequence"/>
</dbReference>
<name>A0A1D1VVX3_RAMVA</name>
<reference evidence="2 3" key="1">
    <citation type="journal article" date="2016" name="Nat. Commun.">
        <title>Extremotolerant tardigrade genome and improved radiotolerance of human cultured cells by tardigrade-unique protein.</title>
        <authorList>
            <person name="Hashimoto T."/>
            <person name="Horikawa D.D."/>
            <person name="Saito Y."/>
            <person name="Kuwahara H."/>
            <person name="Kozuka-Hata H."/>
            <person name="Shin-I T."/>
            <person name="Minakuchi Y."/>
            <person name="Ohishi K."/>
            <person name="Motoyama A."/>
            <person name="Aizu T."/>
            <person name="Enomoto A."/>
            <person name="Kondo K."/>
            <person name="Tanaka S."/>
            <person name="Hara Y."/>
            <person name="Koshikawa S."/>
            <person name="Sagara H."/>
            <person name="Miura T."/>
            <person name="Yokobori S."/>
            <person name="Miyagawa K."/>
            <person name="Suzuki Y."/>
            <person name="Kubo T."/>
            <person name="Oyama M."/>
            <person name="Kohara Y."/>
            <person name="Fujiyama A."/>
            <person name="Arakawa K."/>
            <person name="Katayama T."/>
            <person name="Toyoda A."/>
            <person name="Kunieda T."/>
        </authorList>
    </citation>
    <scope>NUCLEOTIDE SEQUENCE [LARGE SCALE GENOMIC DNA]</scope>
    <source>
        <strain evidence="2 3">YOKOZUNA-1</strain>
    </source>
</reference>
<protein>
    <submittedName>
        <fullName evidence="2">Uncharacterized protein</fullName>
    </submittedName>
</protein>
<evidence type="ECO:0000313" key="3">
    <source>
        <dbReference type="Proteomes" id="UP000186922"/>
    </source>
</evidence>